<sequence length="146" mass="15004">MTSMKKLLVVAAIAVGITACADKDETPPELQESAVPTVGASSSAPAPTDEFGEMMNEGAQAQIQQRPEEAAQLAADFASITGEQVTVVAAQQMSNIVCLDMENAQGPGALGAVSAAMATETGVSAEMMTRVAERAVAYRCPELATK</sequence>
<evidence type="ECO:0008006" key="3">
    <source>
        <dbReference type="Google" id="ProtNLM"/>
    </source>
</evidence>
<dbReference type="EMBL" id="NOVD01000043">
    <property type="protein sequence ID" value="PCK23875.1"/>
    <property type="molecule type" value="Genomic_DNA"/>
</dbReference>
<name>A0A069J5R4_RHOSG</name>
<organism evidence="1 2">
    <name type="scientific">Rhodococcus qingshengii</name>
    <dbReference type="NCBI Taxonomy" id="334542"/>
    <lineage>
        <taxon>Bacteria</taxon>
        <taxon>Bacillati</taxon>
        <taxon>Actinomycetota</taxon>
        <taxon>Actinomycetes</taxon>
        <taxon>Mycobacteriales</taxon>
        <taxon>Nocardiaceae</taxon>
        <taxon>Rhodococcus</taxon>
        <taxon>Rhodococcus erythropolis group</taxon>
    </lineage>
</organism>
<protein>
    <recommendedName>
        <fullName evidence="3">DUF732 domain-containing protein</fullName>
    </recommendedName>
</protein>
<accession>A0A069J5R4</accession>
<dbReference type="PROSITE" id="PS51257">
    <property type="entry name" value="PROKAR_LIPOPROTEIN"/>
    <property type="match status" value="1"/>
</dbReference>
<evidence type="ECO:0000313" key="2">
    <source>
        <dbReference type="Proteomes" id="UP000230886"/>
    </source>
</evidence>
<comment type="caution">
    <text evidence="1">The sequence shown here is derived from an EMBL/GenBank/DDBJ whole genome shotgun (WGS) entry which is preliminary data.</text>
</comment>
<dbReference type="RefSeq" id="WP_024488231.1">
    <property type="nucleotide sequence ID" value="NZ_CP029310.1"/>
</dbReference>
<dbReference type="AlphaFoldDB" id="A0A069J5R4"/>
<accession>A0A2A5J2R0</accession>
<dbReference type="Proteomes" id="UP000230886">
    <property type="component" value="Unassembled WGS sequence"/>
</dbReference>
<evidence type="ECO:0000313" key="1">
    <source>
        <dbReference type="EMBL" id="PCK23875.1"/>
    </source>
</evidence>
<gene>
    <name evidence="1" type="ORF">CHR55_28925</name>
</gene>
<proteinExistence type="predicted"/>
<reference evidence="1 2" key="1">
    <citation type="submission" date="2017-07" db="EMBL/GenBank/DDBJ databases">
        <title>Draft sequence of Rhodococcus enclensis 23b-28.</title>
        <authorList>
            <person name="Besaury L."/>
            <person name="Sancelme M."/>
            <person name="Amato P."/>
            <person name="Lallement A."/>
            <person name="Delort A.-M."/>
        </authorList>
    </citation>
    <scope>NUCLEOTIDE SEQUENCE [LARGE SCALE GENOMIC DNA]</scope>
    <source>
        <strain evidence="1 2">23b-28</strain>
    </source>
</reference>